<dbReference type="InterPro" id="IPR016181">
    <property type="entry name" value="Acyl_CoA_acyltransferase"/>
</dbReference>
<keyword evidence="3" id="KW-1185">Reference proteome</keyword>
<dbReference type="InterPro" id="IPR051908">
    <property type="entry name" value="Ribosomal_N-acetyltransferase"/>
</dbReference>
<reference evidence="3" key="1">
    <citation type="journal article" date="2019" name="Int. J. Syst. Evol. Microbiol.">
        <title>The Global Catalogue of Microorganisms (GCM) 10K type strain sequencing project: providing services to taxonomists for standard genome sequencing and annotation.</title>
        <authorList>
            <consortium name="The Broad Institute Genomics Platform"/>
            <consortium name="The Broad Institute Genome Sequencing Center for Infectious Disease"/>
            <person name="Wu L."/>
            <person name="Ma J."/>
        </authorList>
    </citation>
    <scope>NUCLEOTIDE SEQUENCE [LARGE SCALE GENOMIC DNA]</scope>
    <source>
        <strain evidence="3">JCM 18409</strain>
    </source>
</reference>
<proteinExistence type="predicted"/>
<comment type="caution">
    <text evidence="2">The sequence shown here is derived from an EMBL/GenBank/DDBJ whole genome shotgun (WGS) entry which is preliminary data.</text>
</comment>
<organism evidence="2 3">
    <name type="scientific">Streptomyces siamensis</name>
    <dbReference type="NCBI Taxonomy" id="1274986"/>
    <lineage>
        <taxon>Bacteria</taxon>
        <taxon>Bacillati</taxon>
        <taxon>Actinomycetota</taxon>
        <taxon>Actinomycetes</taxon>
        <taxon>Kitasatosporales</taxon>
        <taxon>Streptomycetaceae</taxon>
        <taxon>Streptomyces</taxon>
    </lineage>
</organism>
<dbReference type="PANTHER" id="PTHR43441">
    <property type="entry name" value="RIBOSOMAL-PROTEIN-SERINE ACETYLTRANSFERASE"/>
    <property type="match status" value="1"/>
</dbReference>
<sequence length="277" mass="30535">MDPTHIGESESADQGAAYNRIVAHYAAPETLSTALEEVTAEARLRAAAQEDAGRAANVQTATTPAVTGTFPSIDISTERLFLRPLDEEDIEAFAEMMNDESITAWTSAPQPYTKADAHAWIADLAPAERAQGRGIVFAVTEFLTQRLVGMVHLRNTDWRTRSSEIAIVIAPWARCEGYASEAILGITKWLFHHQKFERLELRTGTDNAAAQQVAQRIGCISEGVLRNAWTARARTADGEWCEVRTDVIVWSLLPEDLPDVHEQLADTGSLTSFTERN</sequence>
<evidence type="ECO:0000313" key="2">
    <source>
        <dbReference type="EMBL" id="GAA5022922.1"/>
    </source>
</evidence>
<evidence type="ECO:0000259" key="1">
    <source>
        <dbReference type="PROSITE" id="PS51186"/>
    </source>
</evidence>
<dbReference type="PROSITE" id="PS51186">
    <property type="entry name" value="GNAT"/>
    <property type="match status" value="1"/>
</dbReference>
<evidence type="ECO:0000313" key="3">
    <source>
        <dbReference type="Proteomes" id="UP001501759"/>
    </source>
</evidence>
<dbReference type="InterPro" id="IPR000182">
    <property type="entry name" value="GNAT_dom"/>
</dbReference>
<protein>
    <submittedName>
        <fullName evidence="2">GNAT family N-acetyltransferase</fullName>
    </submittedName>
</protein>
<accession>A0ABP9J9U5</accession>
<dbReference type="Pfam" id="PF13302">
    <property type="entry name" value="Acetyltransf_3"/>
    <property type="match status" value="1"/>
</dbReference>
<dbReference type="Proteomes" id="UP001501759">
    <property type="component" value="Unassembled WGS sequence"/>
</dbReference>
<dbReference type="Gene3D" id="3.40.630.30">
    <property type="match status" value="1"/>
</dbReference>
<name>A0ABP9J9U5_9ACTN</name>
<dbReference type="SUPFAM" id="SSF55729">
    <property type="entry name" value="Acyl-CoA N-acyltransferases (Nat)"/>
    <property type="match status" value="1"/>
</dbReference>
<dbReference type="EMBL" id="BAABKB010000023">
    <property type="protein sequence ID" value="GAA5022922.1"/>
    <property type="molecule type" value="Genomic_DNA"/>
</dbReference>
<feature type="domain" description="N-acetyltransferase" evidence="1">
    <location>
        <begin position="80"/>
        <end position="237"/>
    </location>
</feature>
<gene>
    <name evidence="2" type="ORF">GCM10023335_55230</name>
</gene>
<dbReference type="PANTHER" id="PTHR43441:SF10">
    <property type="entry name" value="ACETYLTRANSFERASE"/>
    <property type="match status" value="1"/>
</dbReference>